<protein>
    <submittedName>
        <fullName evidence="1">Uncharacterized protein</fullName>
    </submittedName>
</protein>
<comment type="caution">
    <text evidence="1">The sequence shown here is derived from an EMBL/GenBank/DDBJ whole genome shotgun (WGS) entry which is preliminary data.</text>
</comment>
<dbReference type="Proteomes" id="UP000261111">
    <property type="component" value="Unassembled WGS sequence"/>
</dbReference>
<dbReference type="EMBL" id="QVIA01000014">
    <property type="protein sequence ID" value="RGC29895.1"/>
    <property type="molecule type" value="Genomic_DNA"/>
</dbReference>
<organism evidence="1 2">
    <name type="scientific">Hungatella hathewayi</name>
    <dbReference type="NCBI Taxonomy" id="154046"/>
    <lineage>
        <taxon>Bacteria</taxon>
        <taxon>Bacillati</taxon>
        <taxon>Bacillota</taxon>
        <taxon>Clostridia</taxon>
        <taxon>Lachnospirales</taxon>
        <taxon>Lachnospiraceae</taxon>
        <taxon>Hungatella</taxon>
    </lineage>
</organism>
<reference evidence="1 2" key="1">
    <citation type="submission" date="2018-08" db="EMBL/GenBank/DDBJ databases">
        <title>A genome reference for cultivated species of the human gut microbiota.</title>
        <authorList>
            <person name="Zou Y."/>
            <person name="Xue W."/>
            <person name="Luo G."/>
        </authorList>
    </citation>
    <scope>NUCLEOTIDE SEQUENCE [LARGE SCALE GENOMIC DNA]</scope>
    <source>
        <strain evidence="1 2">AF19-21</strain>
    </source>
</reference>
<evidence type="ECO:0000313" key="2">
    <source>
        <dbReference type="Proteomes" id="UP000261111"/>
    </source>
</evidence>
<proteinExistence type="predicted"/>
<name>A0A3E2WRB6_9FIRM</name>
<dbReference type="AlphaFoldDB" id="A0A3E2WRB6"/>
<gene>
    <name evidence="1" type="ORF">DWX41_13720</name>
</gene>
<sequence>MFKTKVSCECGQNTDGWRPSSTGLSPPRGFHAALPIACDAFNARTVAVREYHCPAYTSSPISSHAYVAAGW</sequence>
<evidence type="ECO:0000313" key="1">
    <source>
        <dbReference type="EMBL" id="RGC29895.1"/>
    </source>
</evidence>
<accession>A0A3E2WRB6</accession>